<reference evidence="1 2" key="1">
    <citation type="journal article" date="2020" name="ISME J.">
        <title>Comparative genomics reveals insights into cyanobacterial evolution and habitat adaptation.</title>
        <authorList>
            <person name="Chen M.Y."/>
            <person name="Teng W.K."/>
            <person name="Zhao L."/>
            <person name="Hu C.X."/>
            <person name="Zhou Y.K."/>
            <person name="Han B.P."/>
            <person name="Song L.R."/>
            <person name="Shu W.S."/>
        </authorList>
    </citation>
    <scope>NUCLEOTIDE SEQUENCE [LARGE SCALE GENOMIC DNA]</scope>
    <source>
        <strain evidence="1 2">FACHB-362</strain>
    </source>
</reference>
<organism evidence="1 2">
    <name type="scientific">Anabaena catenula FACHB-362</name>
    <dbReference type="NCBI Taxonomy" id="2692877"/>
    <lineage>
        <taxon>Bacteria</taxon>
        <taxon>Bacillati</taxon>
        <taxon>Cyanobacteriota</taxon>
        <taxon>Cyanophyceae</taxon>
        <taxon>Nostocales</taxon>
        <taxon>Nostocaceae</taxon>
        <taxon>Anabaena</taxon>
    </lineage>
</organism>
<dbReference type="EMBL" id="JACJTQ010000063">
    <property type="protein sequence ID" value="MBD2694840.1"/>
    <property type="molecule type" value="Genomic_DNA"/>
</dbReference>
<protein>
    <recommendedName>
        <fullName evidence="3">ParG</fullName>
    </recommendedName>
</protein>
<name>A0ABR8J9F1_9NOST</name>
<gene>
    <name evidence="1" type="ORF">H6G68_24415</name>
</gene>
<dbReference type="Gene3D" id="1.10.1220.10">
    <property type="entry name" value="Met repressor-like"/>
    <property type="match status" value="1"/>
</dbReference>
<accession>A0ABR8J9F1</accession>
<comment type="caution">
    <text evidence="1">The sequence shown here is derived from an EMBL/GenBank/DDBJ whole genome shotgun (WGS) entry which is preliminary data.</text>
</comment>
<evidence type="ECO:0000313" key="1">
    <source>
        <dbReference type="EMBL" id="MBD2694840.1"/>
    </source>
</evidence>
<dbReference type="RefSeq" id="WP_190908965.1">
    <property type="nucleotide sequence ID" value="NZ_JACJTQ010000063.1"/>
</dbReference>
<proteinExistence type="predicted"/>
<evidence type="ECO:0000313" key="2">
    <source>
        <dbReference type="Proteomes" id="UP000660381"/>
    </source>
</evidence>
<evidence type="ECO:0008006" key="3">
    <source>
        <dbReference type="Google" id="ProtNLM"/>
    </source>
</evidence>
<keyword evidence="2" id="KW-1185">Reference proteome</keyword>
<dbReference type="Proteomes" id="UP000660381">
    <property type="component" value="Unassembled WGS sequence"/>
</dbReference>
<dbReference type="InterPro" id="IPR013321">
    <property type="entry name" value="Arc_rbn_hlx_hlx"/>
</dbReference>
<sequence length="66" mass="7559">MNEFLEMSAAKRRDPNYIQISGDVKKDVCLRFKAACTLKQLSVGDGLEQAMILWLEDEKNKHDQTS</sequence>